<dbReference type="Proteomes" id="UP000440578">
    <property type="component" value="Unassembled WGS sequence"/>
</dbReference>
<feature type="compositionally biased region" description="Basic residues" evidence="1">
    <location>
        <begin position="1"/>
        <end position="14"/>
    </location>
</feature>
<dbReference type="EMBL" id="VIIS01001799">
    <property type="protein sequence ID" value="KAF0292704.1"/>
    <property type="molecule type" value="Genomic_DNA"/>
</dbReference>
<evidence type="ECO:0000313" key="3">
    <source>
        <dbReference type="Proteomes" id="UP000440578"/>
    </source>
</evidence>
<proteinExistence type="predicted"/>
<name>A0A6A4VMD5_AMPAM</name>
<protein>
    <submittedName>
        <fullName evidence="2">Uncharacterized protein</fullName>
    </submittedName>
</protein>
<comment type="caution">
    <text evidence="2">The sequence shown here is derived from an EMBL/GenBank/DDBJ whole genome shotgun (WGS) entry which is preliminary data.</text>
</comment>
<evidence type="ECO:0000313" key="2">
    <source>
        <dbReference type="EMBL" id="KAF0292704.1"/>
    </source>
</evidence>
<sequence>MRPPRGGRHSRRREGCRMAPPDTAGANQRRRRPGNDAPRPRPRRGRGGASARPRPPPRPTPSHGNRDRTLPLRAAAEGPGCPQSVLARALAPRGRWRCRRLGLPPVPDCRSRGQPRRRRLGPAPAAGTLLSPPGHGTAHRPPAPTVSGRRPPSSTTTTWTSTRRCLPENGGLPLRRPRLRPGSRSRCRSRSRSRRRRETRSRSRSRGHLRRACRVRPRDSPCPAASPARVSAPFHQVRRPPTPAQRRRPTAVGAAAAADGRLPFKRGRSATGVLTRVLTGGDW</sequence>
<feature type="compositionally biased region" description="Basic residues" evidence="1">
    <location>
        <begin position="175"/>
        <end position="215"/>
    </location>
</feature>
<feature type="compositionally biased region" description="Low complexity" evidence="1">
    <location>
        <begin position="145"/>
        <end position="164"/>
    </location>
</feature>
<evidence type="ECO:0000256" key="1">
    <source>
        <dbReference type="SAM" id="MobiDB-lite"/>
    </source>
</evidence>
<accession>A0A6A4VMD5</accession>
<gene>
    <name evidence="2" type="ORF">FJT64_009323</name>
</gene>
<reference evidence="2 3" key="1">
    <citation type="submission" date="2019-07" db="EMBL/GenBank/DDBJ databases">
        <title>Draft genome assembly of a fouling barnacle, Amphibalanus amphitrite (Darwin, 1854): The first reference genome for Thecostraca.</title>
        <authorList>
            <person name="Kim W."/>
        </authorList>
    </citation>
    <scope>NUCLEOTIDE SEQUENCE [LARGE SCALE GENOMIC DNA]</scope>
    <source>
        <strain evidence="2">SNU_AA5</strain>
        <tissue evidence="2">Soma without cirri and trophi</tissue>
    </source>
</reference>
<feature type="region of interest" description="Disordered" evidence="1">
    <location>
        <begin position="1"/>
        <end position="249"/>
    </location>
</feature>
<keyword evidence="3" id="KW-1185">Reference proteome</keyword>
<organism evidence="2 3">
    <name type="scientific">Amphibalanus amphitrite</name>
    <name type="common">Striped barnacle</name>
    <name type="synonym">Balanus amphitrite</name>
    <dbReference type="NCBI Taxonomy" id="1232801"/>
    <lineage>
        <taxon>Eukaryota</taxon>
        <taxon>Metazoa</taxon>
        <taxon>Ecdysozoa</taxon>
        <taxon>Arthropoda</taxon>
        <taxon>Crustacea</taxon>
        <taxon>Multicrustacea</taxon>
        <taxon>Cirripedia</taxon>
        <taxon>Thoracica</taxon>
        <taxon>Thoracicalcarea</taxon>
        <taxon>Balanomorpha</taxon>
        <taxon>Balanoidea</taxon>
        <taxon>Balanidae</taxon>
        <taxon>Amphibalaninae</taxon>
        <taxon>Amphibalanus</taxon>
    </lineage>
</organism>
<dbReference type="AlphaFoldDB" id="A0A6A4VMD5"/>